<feature type="chain" id="PRO_5003980741" description="Secreted peptide" evidence="1">
    <location>
        <begin position="23"/>
        <end position="77"/>
    </location>
</feature>
<proteinExistence type="evidence at transcript level"/>
<accession>L7LYB4</accession>
<keyword evidence="1" id="KW-0732">Signal</keyword>
<dbReference type="EMBL" id="GACK01009175">
    <property type="protein sequence ID" value="JAA55859.1"/>
    <property type="molecule type" value="mRNA"/>
</dbReference>
<organism evidence="2">
    <name type="scientific">Rhipicephalus pulchellus</name>
    <name type="common">Yellow backed tick</name>
    <name type="synonym">Dermacentor pulchellus</name>
    <dbReference type="NCBI Taxonomy" id="72859"/>
    <lineage>
        <taxon>Eukaryota</taxon>
        <taxon>Metazoa</taxon>
        <taxon>Ecdysozoa</taxon>
        <taxon>Arthropoda</taxon>
        <taxon>Chelicerata</taxon>
        <taxon>Arachnida</taxon>
        <taxon>Acari</taxon>
        <taxon>Parasitiformes</taxon>
        <taxon>Ixodida</taxon>
        <taxon>Ixodoidea</taxon>
        <taxon>Ixodidae</taxon>
        <taxon>Rhipicephalinae</taxon>
        <taxon>Rhipicephalus</taxon>
        <taxon>Rhipicephalus</taxon>
    </lineage>
</organism>
<dbReference type="AlphaFoldDB" id="L7LYB4"/>
<feature type="signal peptide" evidence="1">
    <location>
        <begin position="1"/>
        <end position="22"/>
    </location>
</feature>
<sequence length="77" mass="8481">MHSSKALAFLLVVVLNMAITEAWFYYGEPEYGVCPVDGQKCCYEGDRGCTAYPSCPQPCDCMPGRTIEDGQRIGYCA</sequence>
<evidence type="ECO:0008006" key="3">
    <source>
        <dbReference type="Google" id="ProtNLM"/>
    </source>
</evidence>
<reference evidence="2" key="1">
    <citation type="submission" date="2012-11" db="EMBL/GenBank/DDBJ databases">
        <authorList>
            <person name="Lucero-Rivera Y.E."/>
            <person name="Tovar-Ramirez D."/>
        </authorList>
    </citation>
    <scope>NUCLEOTIDE SEQUENCE</scope>
    <source>
        <tissue evidence="2">Salivary gland</tissue>
    </source>
</reference>
<reference evidence="2" key="2">
    <citation type="journal article" date="2015" name="J. Proteomics">
        <title>Sexual differences in the sialomes of the zebra tick, Rhipicephalus pulchellus.</title>
        <authorList>
            <person name="Tan A.W."/>
            <person name="Francischetti I.M."/>
            <person name="Slovak M."/>
            <person name="Kini R.M."/>
            <person name="Ribeiro J.M."/>
        </authorList>
    </citation>
    <scope>NUCLEOTIDE SEQUENCE</scope>
    <source>
        <tissue evidence="2">Salivary gland</tissue>
    </source>
</reference>
<protein>
    <recommendedName>
        <fullName evidence="3">Secreted peptide</fullName>
    </recommendedName>
</protein>
<evidence type="ECO:0000313" key="2">
    <source>
        <dbReference type="EMBL" id="JAA55859.1"/>
    </source>
</evidence>
<evidence type="ECO:0000256" key="1">
    <source>
        <dbReference type="SAM" id="SignalP"/>
    </source>
</evidence>
<name>L7LYB4_RHIPC</name>